<dbReference type="PATRIC" id="fig|1423746.3.peg.799"/>
<evidence type="ECO:0000313" key="13">
    <source>
        <dbReference type="EMBL" id="KRL27044.1"/>
    </source>
</evidence>
<dbReference type="Pfam" id="PF02811">
    <property type="entry name" value="PHP"/>
    <property type="match status" value="1"/>
</dbReference>
<dbReference type="AlphaFoldDB" id="A0A0R1P8S5"/>
<dbReference type="GO" id="GO:0008408">
    <property type="term" value="F:3'-5' exonuclease activity"/>
    <property type="evidence" value="ECO:0007669"/>
    <property type="project" value="InterPro"/>
</dbReference>
<dbReference type="SUPFAM" id="SSF89550">
    <property type="entry name" value="PHP domain-like"/>
    <property type="match status" value="1"/>
</dbReference>
<keyword evidence="6" id="KW-0548">Nucleotidyltransferase</keyword>
<keyword evidence="7" id="KW-0235">DNA replication</keyword>
<dbReference type="InterPro" id="IPR004013">
    <property type="entry name" value="PHP_dom"/>
</dbReference>
<evidence type="ECO:0000256" key="4">
    <source>
        <dbReference type="ARBA" id="ARBA00019114"/>
    </source>
</evidence>
<dbReference type="PANTHER" id="PTHR32294:SF0">
    <property type="entry name" value="DNA POLYMERASE III SUBUNIT ALPHA"/>
    <property type="match status" value="1"/>
</dbReference>
<gene>
    <name evidence="13" type="ORF">FD27_GL000791</name>
</gene>
<dbReference type="SMART" id="SM00481">
    <property type="entry name" value="POLIIIAc"/>
    <property type="match status" value="1"/>
</dbReference>
<comment type="similarity">
    <text evidence="2">Belongs to the DNA polymerase type-C family. DnaE subfamily.</text>
</comment>
<dbReference type="InterPro" id="IPR012340">
    <property type="entry name" value="NA-bd_OB-fold"/>
</dbReference>
<dbReference type="NCBIfam" id="TIGR00594">
    <property type="entry name" value="polc"/>
    <property type="match status" value="1"/>
</dbReference>
<dbReference type="Proteomes" id="UP000051445">
    <property type="component" value="Unassembled WGS sequence"/>
</dbReference>
<evidence type="ECO:0000313" key="14">
    <source>
        <dbReference type="Proteomes" id="UP000051445"/>
    </source>
</evidence>
<name>A0A0R1P8S5_9LACO</name>
<dbReference type="STRING" id="1423746.FD27_GL000791"/>
<comment type="subunit">
    <text evidence="10">DNA polymerase III contains a core (composed of alpha, epsilon and theta chains) that associates with a tau subunit. This core dimerizes to form the POLIII' complex. PolIII' associates with the gamma complex (composed of gamma, delta, delta', psi and chi chains) and with the beta chain to form the complete DNA polymerase III complex.</text>
</comment>
<dbReference type="PANTHER" id="PTHR32294">
    <property type="entry name" value="DNA POLYMERASE III SUBUNIT ALPHA"/>
    <property type="match status" value="1"/>
</dbReference>
<dbReference type="Pfam" id="PF17657">
    <property type="entry name" value="DNA_pol3_finger"/>
    <property type="match status" value="1"/>
</dbReference>
<comment type="function">
    <text evidence="9">DNA polymerase III is a complex, multichain enzyme responsible for most of the replicative synthesis in bacteria. This DNA polymerase also exhibits 3' to 5' exonuclease activity. The alpha chain is the DNA polymerase.</text>
</comment>
<dbReference type="NCBIfam" id="NF004226">
    <property type="entry name" value="PRK05673.1"/>
    <property type="match status" value="1"/>
</dbReference>
<dbReference type="InterPro" id="IPR041931">
    <property type="entry name" value="DNA_pol3_alpha_thumb_dom"/>
</dbReference>
<evidence type="ECO:0000256" key="1">
    <source>
        <dbReference type="ARBA" id="ARBA00004496"/>
    </source>
</evidence>
<dbReference type="Gene3D" id="1.10.150.870">
    <property type="match status" value="1"/>
</dbReference>
<comment type="catalytic activity">
    <reaction evidence="11">
        <text>DNA(n) + a 2'-deoxyribonucleoside 5'-triphosphate = DNA(n+1) + diphosphate</text>
        <dbReference type="Rhea" id="RHEA:22508"/>
        <dbReference type="Rhea" id="RHEA-COMP:17339"/>
        <dbReference type="Rhea" id="RHEA-COMP:17340"/>
        <dbReference type="ChEBI" id="CHEBI:33019"/>
        <dbReference type="ChEBI" id="CHEBI:61560"/>
        <dbReference type="ChEBI" id="CHEBI:173112"/>
        <dbReference type="EC" id="2.7.7.7"/>
    </reaction>
</comment>
<dbReference type="Pfam" id="PF14579">
    <property type="entry name" value="HHH_6"/>
    <property type="match status" value="1"/>
</dbReference>
<evidence type="ECO:0000256" key="11">
    <source>
        <dbReference type="ARBA" id="ARBA00049244"/>
    </source>
</evidence>
<dbReference type="Pfam" id="PF01336">
    <property type="entry name" value="tRNA_anti-codon"/>
    <property type="match status" value="1"/>
</dbReference>
<keyword evidence="5" id="KW-0808">Transferase</keyword>
<dbReference type="GO" id="GO:0003676">
    <property type="term" value="F:nucleic acid binding"/>
    <property type="evidence" value="ECO:0007669"/>
    <property type="project" value="InterPro"/>
</dbReference>
<keyword evidence="8 13" id="KW-0239">DNA-directed DNA polymerase</keyword>
<dbReference type="Gene3D" id="3.20.20.140">
    <property type="entry name" value="Metal-dependent hydrolases"/>
    <property type="match status" value="1"/>
</dbReference>
<evidence type="ECO:0000256" key="10">
    <source>
        <dbReference type="ARBA" id="ARBA00026073"/>
    </source>
</evidence>
<dbReference type="InterPro" id="IPR016195">
    <property type="entry name" value="Pol/histidinol_Pase-like"/>
</dbReference>
<keyword evidence="14" id="KW-1185">Reference proteome</keyword>
<dbReference type="InterPro" id="IPR003141">
    <property type="entry name" value="Pol/His_phosphatase_N"/>
</dbReference>
<protein>
    <recommendedName>
        <fullName evidence="4">DNA polymerase III subunit alpha</fullName>
        <ecNumber evidence="3">2.7.7.7</ecNumber>
    </recommendedName>
</protein>
<dbReference type="Pfam" id="PF07733">
    <property type="entry name" value="DNA_pol3_alpha"/>
    <property type="match status" value="1"/>
</dbReference>
<evidence type="ECO:0000256" key="8">
    <source>
        <dbReference type="ARBA" id="ARBA00022932"/>
    </source>
</evidence>
<evidence type="ECO:0000256" key="6">
    <source>
        <dbReference type="ARBA" id="ARBA00022695"/>
    </source>
</evidence>
<dbReference type="InterPro" id="IPR011708">
    <property type="entry name" value="DNA_pol3_alpha_NTPase_dom"/>
</dbReference>
<evidence type="ECO:0000256" key="7">
    <source>
        <dbReference type="ARBA" id="ARBA00022705"/>
    </source>
</evidence>
<reference evidence="13 14" key="1">
    <citation type="journal article" date="2015" name="Genome Announc.">
        <title>Expanding the biotechnology potential of lactobacilli through comparative genomics of 213 strains and associated genera.</title>
        <authorList>
            <person name="Sun Z."/>
            <person name="Harris H.M."/>
            <person name="McCann A."/>
            <person name="Guo C."/>
            <person name="Argimon S."/>
            <person name="Zhang W."/>
            <person name="Yang X."/>
            <person name="Jeffery I.B."/>
            <person name="Cooney J.C."/>
            <person name="Kagawa T.F."/>
            <person name="Liu W."/>
            <person name="Song Y."/>
            <person name="Salvetti E."/>
            <person name="Wrobel A."/>
            <person name="Rasinkangas P."/>
            <person name="Parkhill J."/>
            <person name="Rea M.C."/>
            <person name="O'Sullivan O."/>
            <person name="Ritari J."/>
            <person name="Douillard F.P."/>
            <person name="Paul Ross R."/>
            <person name="Yang R."/>
            <person name="Briner A.E."/>
            <person name="Felis G.E."/>
            <person name="de Vos W.M."/>
            <person name="Barrangou R."/>
            <person name="Klaenhammer T.R."/>
            <person name="Caufield P.W."/>
            <person name="Cui Y."/>
            <person name="Zhang H."/>
            <person name="O'Toole P.W."/>
        </authorList>
    </citation>
    <scope>NUCLEOTIDE SEQUENCE [LARGE SCALE GENOMIC DNA]</scope>
    <source>
        <strain evidence="13 14">DSM 13145</strain>
    </source>
</reference>
<evidence type="ECO:0000256" key="9">
    <source>
        <dbReference type="ARBA" id="ARBA00025611"/>
    </source>
</evidence>
<dbReference type="GO" id="GO:0005737">
    <property type="term" value="C:cytoplasm"/>
    <property type="evidence" value="ECO:0007669"/>
    <property type="project" value="UniProtKB-SubCell"/>
</dbReference>
<dbReference type="CDD" id="cd07431">
    <property type="entry name" value="PHP_PolIIIA"/>
    <property type="match status" value="1"/>
</dbReference>
<feature type="domain" description="Polymerase/histidinol phosphatase N-terminal" evidence="12">
    <location>
        <begin position="10"/>
        <end position="77"/>
    </location>
</feature>
<comment type="caution">
    <text evidence="13">The sequence shown here is derived from an EMBL/GenBank/DDBJ whole genome shotgun (WGS) entry which is preliminary data.</text>
</comment>
<dbReference type="EMBL" id="AZER01000016">
    <property type="protein sequence ID" value="KRL27044.1"/>
    <property type="molecule type" value="Genomic_DNA"/>
</dbReference>
<evidence type="ECO:0000256" key="3">
    <source>
        <dbReference type="ARBA" id="ARBA00012417"/>
    </source>
</evidence>
<dbReference type="Gene3D" id="2.40.50.140">
    <property type="entry name" value="Nucleic acid-binding proteins"/>
    <property type="match status" value="1"/>
</dbReference>
<dbReference type="InterPro" id="IPR040982">
    <property type="entry name" value="DNA_pol3_finger"/>
</dbReference>
<evidence type="ECO:0000256" key="5">
    <source>
        <dbReference type="ARBA" id="ARBA00022679"/>
    </source>
</evidence>
<sequence length="1124" mass="126672">MKEVKLMVFVPLQVHSSFSLLQSPIRIKQLVQQAKQLGYSSLALTDRNILYGAVDFYNAAHEAGIKPLIGLELTVALNNVDGTTLDIVLLAKDRKGYQHLMDLSTLHQTTDYQKLPLTLQNIVPHLASLIVMIPPQTSVYSWLKDDVTTLMTLKNAVDDHSLYLGINPQLDLVQRETLQQLSTKTRLALVGLNSVDYLKPTDLFASKVLRAIGQNVTLDNPAQSARQEGTHYLRSMSEVEADYRTAHLLPAAERTGQIADACSLDFEFKAPVLPHFATPDGLSSQQYLRQLCIKGLKKRQVAPGLTIKDYQQRLTKELKVIHQMGFDDYFLIVWDVMNFAHSTNITTDPGRGSAAGSLVAYALAITEVDPLQYRLLFERFLNPERAQMPDIDLDIPDNRRNEVLQYVHQKYGHQRVAQIITFGTLAAKQVIRDVSRVFGLTRYQVNELTGALPHGLHLTIDSALKESQPFRNLLDDHPEYRLLIQVAQQLEGLPRHYSTHAAGIVLSEKPLSDIVPLQEGSDGLLMTQFPKDTVEALGLLKMDFLGLKNLSILDAAVQSIRNTSPDFDLTKISLSDPTTMQLFQKGDTDGVFQFESAGIRQVLVSLHPDSFEDIVAVNALYRPGPLENIPHFIARKHGQEAITIPDPSLKPILGSTYGILVYQEQVMQVASAMAGFSLGEADLLRRAMSKKKRHTMESMRNKFITGAQQRGYSKELAQQVFDYIDQFANYGFNRSHAVAYSKLAFEMAYLKCHYPAEFFAALMNAETNMAKMKQHVSDAQRFNVAVSGPRINISDRSFTLNQGTIYFGLGAIKGMRRDFIATIIDERRLHGKYKDLRNFIDRLPSKWQKEELISPLIYTGAFDGLGYNRAEMIDSLDQLISGIKLFAGTEGLESDPSLQSSIKQRAEYPLITRLTKENDYLGVYLSGHPVSQFAELATRLHAVKIASLPLNRPVTVLILVNRVKVIHTKKDHRQMAFITGSDQTGSVNVTVFPRQYDRFAELLKPNTVLVVRGKTEERSGHGLQIVADNIDNAQQMQHRTQPNIQRWVLRVTDESKKEVLLTQLHQLTRGHHGNTPVLIYYPQTDMKYLEAARYWLNTSEEVHHTLNRIFGADNVVLQQLHKKH</sequence>
<dbReference type="GO" id="GO:0006260">
    <property type="term" value="P:DNA replication"/>
    <property type="evidence" value="ECO:0007669"/>
    <property type="project" value="UniProtKB-KW"/>
</dbReference>
<dbReference type="InterPro" id="IPR004365">
    <property type="entry name" value="NA-bd_OB_tRNA"/>
</dbReference>
<organism evidence="13 14">
    <name type="scientific">Limosilactobacillus frumenti DSM 13145</name>
    <dbReference type="NCBI Taxonomy" id="1423746"/>
    <lineage>
        <taxon>Bacteria</taxon>
        <taxon>Bacillati</taxon>
        <taxon>Bacillota</taxon>
        <taxon>Bacilli</taxon>
        <taxon>Lactobacillales</taxon>
        <taxon>Lactobacillaceae</taxon>
        <taxon>Limosilactobacillus</taxon>
    </lineage>
</organism>
<evidence type="ECO:0000259" key="12">
    <source>
        <dbReference type="SMART" id="SM00481"/>
    </source>
</evidence>
<dbReference type="GO" id="GO:0003887">
    <property type="term" value="F:DNA-directed DNA polymerase activity"/>
    <property type="evidence" value="ECO:0007669"/>
    <property type="project" value="UniProtKB-KW"/>
</dbReference>
<accession>A0A0R1P8S5</accession>
<dbReference type="InterPro" id="IPR029460">
    <property type="entry name" value="DNAPol_HHH"/>
</dbReference>
<dbReference type="EC" id="2.7.7.7" evidence="3"/>
<dbReference type="CDD" id="cd04485">
    <property type="entry name" value="DnaE_OBF"/>
    <property type="match status" value="1"/>
</dbReference>
<dbReference type="InterPro" id="IPR004805">
    <property type="entry name" value="DnaE2/DnaE/PolC"/>
</dbReference>
<comment type="subcellular location">
    <subcellularLocation>
        <location evidence="1">Cytoplasm</location>
    </subcellularLocation>
</comment>
<dbReference type="Gene3D" id="1.10.10.1600">
    <property type="entry name" value="Bacterial DNA polymerase III alpha subunit, thumb domain"/>
    <property type="match status" value="1"/>
</dbReference>
<proteinExistence type="inferred from homology"/>
<evidence type="ECO:0000256" key="2">
    <source>
        <dbReference type="ARBA" id="ARBA00009496"/>
    </source>
</evidence>